<feature type="domain" description="Retrovirus-related Pol polyprotein from transposon TNT 1-94-like beta-barrel" evidence="2">
    <location>
        <begin position="164"/>
        <end position="243"/>
    </location>
</feature>
<dbReference type="EMBL" id="BJWL01000147">
    <property type="protein sequence ID" value="GFS31562.1"/>
    <property type="molecule type" value="Genomic_DNA"/>
</dbReference>
<protein>
    <recommendedName>
        <fullName evidence="2">Retrovirus-related Pol polyprotein from transposon TNT 1-94-like beta-barrel domain-containing protein</fullName>
    </recommendedName>
</protein>
<sequence length="432" mass="47639">MEDILFCKDLHDPLENKGDKPVATKDEEWRKMNRKMIGLIRQCIGHEALLLLSSLPESCETLVVSLSNSAPNGKLTTSMVMDALFNEEARKREMGSTNQSESQALVSEGNRKRGQGQGRGHHRDTGKGRWRSQARDIAATTVMAVDEDESDVLLAASDDEKSDWVLDSGNAYHFCKDREVFFTYAACEGRIWMANNTSSRVVGRGSVRFCIADRRSMTLTEVRYVPNLQKKLISIGMLDSKGCSFNTSGGTLRVSKKNKEILWGKKTRGLYRLDRSVQIGGATVRHGSSGISKKNGQGKQPLHRAQGDTLGYVQKSSQTRVVQLVQDVHREAQRKETKSILRSCTTKDAATPKQVSFALDLISGVLSTTESMPVAAARGGEGWGIWGMLGRRENLGLWVTWVVGLPVPGEGLRATVAGEWLTNRGGLRLVMV</sequence>
<feature type="region of interest" description="Disordered" evidence="1">
    <location>
        <begin position="91"/>
        <end position="132"/>
    </location>
</feature>
<dbReference type="PANTHER" id="PTHR47592">
    <property type="entry name" value="PBF68 PROTEIN"/>
    <property type="match status" value="1"/>
</dbReference>
<dbReference type="Proteomes" id="UP000585474">
    <property type="component" value="Unassembled WGS sequence"/>
</dbReference>
<reference evidence="4" key="1">
    <citation type="submission" date="2019-07" db="EMBL/GenBank/DDBJ databases">
        <title>De Novo Assembly of kiwifruit Actinidia rufa.</title>
        <authorList>
            <person name="Sugita-Konishi S."/>
            <person name="Sato K."/>
            <person name="Mori E."/>
            <person name="Abe Y."/>
            <person name="Kisaki G."/>
            <person name="Hamano K."/>
            <person name="Suezawa K."/>
            <person name="Otani M."/>
            <person name="Fukuda T."/>
            <person name="Manabe T."/>
            <person name="Gomi K."/>
            <person name="Tabuchi M."/>
            <person name="Akimitsu K."/>
            <person name="Kataoka I."/>
        </authorList>
    </citation>
    <scope>NUCLEOTIDE SEQUENCE [LARGE SCALE GENOMIC DNA]</scope>
    <source>
        <strain evidence="4">cv. Fuchu</strain>
    </source>
</reference>
<comment type="caution">
    <text evidence="3">The sequence shown here is derived from an EMBL/GenBank/DDBJ whole genome shotgun (WGS) entry which is preliminary data.</text>
</comment>
<dbReference type="OrthoDB" id="513620at2759"/>
<feature type="compositionally biased region" description="Polar residues" evidence="1">
    <location>
        <begin position="289"/>
        <end position="298"/>
    </location>
</feature>
<evidence type="ECO:0000313" key="4">
    <source>
        <dbReference type="Proteomes" id="UP000585474"/>
    </source>
</evidence>
<evidence type="ECO:0000259" key="2">
    <source>
        <dbReference type="Pfam" id="PF22936"/>
    </source>
</evidence>
<feature type="compositionally biased region" description="Polar residues" evidence="1">
    <location>
        <begin position="95"/>
        <end position="105"/>
    </location>
</feature>
<feature type="region of interest" description="Disordered" evidence="1">
    <location>
        <begin position="284"/>
        <end position="303"/>
    </location>
</feature>
<gene>
    <name evidence="3" type="ORF">Acr_00g0018110</name>
</gene>
<name>A0A7J0DBE0_9ERIC</name>
<organism evidence="3 4">
    <name type="scientific">Actinidia rufa</name>
    <dbReference type="NCBI Taxonomy" id="165716"/>
    <lineage>
        <taxon>Eukaryota</taxon>
        <taxon>Viridiplantae</taxon>
        <taxon>Streptophyta</taxon>
        <taxon>Embryophyta</taxon>
        <taxon>Tracheophyta</taxon>
        <taxon>Spermatophyta</taxon>
        <taxon>Magnoliopsida</taxon>
        <taxon>eudicotyledons</taxon>
        <taxon>Gunneridae</taxon>
        <taxon>Pentapetalae</taxon>
        <taxon>asterids</taxon>
        <taxon>Ericales</taxon>
        <taxon>Actinidiaceae</taxon>
        <taxon>Actinidia</taxon>
    </lineage>
</organism>
<evidence type="ECO:0000313" key="3">
    <source>
        <dbReference type="EMBL" id="GFS31562.1"/>
    </source>
</evidence>
<accession>A0A7J0DBE0</accession>
<proteinExistence type="predicted"/>
<dbReference type="InterPro" id="IPR054722">
    <property type="entry name" value="PolX-like_BBD"/>
</dbReference>
<dbReference type="Pfam" id="PF22936">
    <property type="entry name" value="Pol_BBD"/>
    <property type="match status" value="1"/>
</dbReference>
<keyword evidence="4" id="KW-1185">Reference proteome</keyword>
<evidence type="ECO:0000256" key="1">
    <source>
        <dbReference type="SAM" id="MobiDB-lite"/>
    </source>
</evidence>
<feature type="compositionally biased region" description="Basic residues" evidence="1">
    <location>
        <begin position="119"/>
        <end position="132"/>
    </location>
</feature>
<dbReference type="AlphaFoldDB" id="A0A7J0DBE0"/>